<dbReference type="GO" id="GO:0019509">
    <property type="term" value="P:L-methionine salvage from methylthioadenosine"/>
    <property type="evidence" value="ECO:0007669"/>
    <property type="project" value="UniProtKB-UniPathway"/>
</dbReference>
<dbReference type="PANTHER" id="PTHR46832">
    <property type="entry name" value="5'-METHYLTHIOADENOSINE/S-ADENOSYLHOMOCYSTEINE NUCLEOSIDASE"/>
    <property type="match status" value="1"/>
</dbReference>
<dbReference type="GO" id="GO:0008930">
    <property type="term" value="F:methylthioadenosine nucleosidase activity"/>
    <property type="evidence" value="ECO:0007669"/>
    <property type="project" value="InterPro"/>
</dbReference>
<dbReference type="FunFam" id="3.40.50.1580:FF:000001">
    <property type="entry name" value="MTA/SAH nucleosidase family protein"/>
    <property type="match status" value="1"/>
</dbReference>
<dbReference type="NCBIfam" id="NF004079">
    <property type="entry name" value="PRK05584.1"/>
    <property type="match status" value="1"/>
</dbReference>
<dbReference type="Gene3D" id="3.40.50.1580">
    <property type="entry name" value="Nucleoside phosphorylase domain"/>
    <property type="match status" value="1"/>
</dbReference>
<dbReference type="GO" id="GO:0019284">
    <property type="term" value="P:L-methionine salvage from S-adenosylmethionine"/>
    <property type="evidence" value="ECO:0007669"/>
    <property type="project" value="TreeGrafter"/>
</dbReference>
<dbReference type="UniPathway" id="UPA00904">
    <property type="reaction ID" value="UER00871"/>
</dbReference>
<dbReference type="EC" id="3.2.2.9" evidence="2"/>
<feature type="domain" description="Nucleoside phosphorylase" evidence="7">
    <location>
        <begin position="9"/>
        <end position="219"/>
    </location>
</feature>
<dbReference type="InterPro" id="IPR010049">
    <property type="entry name" value="MTA_SAH_Nsdase"/>
</dbReference>
<dbReference type="SUPFAM" id="SSF53167">
    <property type="entry name" value="Purine and uridine phosphorylases"/>
    <property type="match status" value="1"/>
</dbReference>
<dbReference type="GO" id="GO:0008782">
    <property type="term" value="F:adenosylhomocysteine nucleosidase activity"/>
    <property type="evidence" value="ECO:0007669"/>
    <property type="project" value="UniProtKB-EC"/>
</dbReference>
<accession>A0A1I3BVQ2</accession>
<keyword evidence="4" id="KW-0378">Hydrolase</keyword>
<comment type="pathway">
    <text evidence="1">Amino-acid biosynthesis; L-methionine biosynthesis via salvage pathway; S-methyl-5-thio-alpha-D-ribose 1-phosphate from S-methyl-5'-thioadenosine (hydrolase route): step 1/2.</text>
</comment>
<sequence length="222" mass="23984">MDEEIIVLKEKMENREDWQEANAAFSSGELYGHQVVLVKSGIGKVNAALAATLLISKYQVEAVINTGSAGAIDESLKIGDVVVSTALAYHSADATAFGYVYGQIPQMPARYTADDRLLDVTAEAITEVGLSPVKGLIVTSDSFIADSKRVKEIKFHFPDALVSEMEGAAVAQTCYQFQIPFVIVRAVSDTADNEANVSFDTFIIKAGKNSAMMVCHILEKLK</sequence>
<evidence type="ECO:0000256" key="5">
    <source>
        <dbReference type="ARBA" id="ARBA00023167"/>
    </source>
</evidence>
<dbReference type="AlphaFoldDB" id="A0A1I3BVQ2"/>
<keyword evidence="9" id="KW-1185">Reference proteome</keyword>
<evidence type="ECO:0000313" key="8">
    <source>
        <dbReference type="EMBL" id="SFH66394.1"/>
    </source>
</evidence>
<dbReference type="PANTHER" id="PTHR46832:SF1">
    <property type="entry name" value="5'-METHYLTHIOADENOSINE_S-ADENOSYLHOMOCYSTEINE NUCLEOSIDASE"/>
    <property type="match status" value="1"/>
</dbReference>
<evidence type="ECO:0000256" key="4">
    <source>
        <dbReference type="ARBA" id="ARBA00022801"/>
    </source>
</evidence>
<keyword evidence="5" id="KW-0486">Methionine biosynthesis</keyword>
<organism evidence="8 9">
    <name type="scientific">Pisciglobus halotolerans</name>
    <dbReference type="NCBI Taxonomy" id="745365"/>
    <lineage>
        <taxon>Bacteria</taxon>
        <taxon>Bacillati</taxon>
        <taxon>Bacillota</taxon>
        <taxon>Bacilli</taxon>
        <taxon>Lactobacillales</taxon>
        <taxon>Carnobacteriaceae</taxon>
    </lineage>
</organism>
<dbReference type="CDD" id="cd09008">
    <property type="entry name" value="MTAN"/>
    <property type="match status" value="1"/>
</dbReference>
<dbReference type="InterPro" id="IPR035994">
    <property type="entry name" value="Nucleoside_phosphorylase_sf"/>
</dbReference>
<dbReference type="NCBIfam" id="TIGR01704">
    <property type="entry name" value="MTA_SAH-Nsdase"/>
    <property type="match status" value="1"/>
</dbReference>
<proteinExistence type="predicted"/>
<evidence type="ECO:0000313" key="9">
    <source>
        <dbReference type="Proteomes" id="UP000198668"/>
    </source>
</evidence>
<dbReference type="GO" id="GO:0009164">
    <property type="term" value="P:nucleoside catabolic process"/>
    <property type="evidence" value="ECO:0007669"/>
    <property type="project" value="InterPro"/>
</dbReference>
<evidence type="ECO:0000256" key="6">
    <source>
        <dbReference type="ARBA" id="ARBA00050313"/>
    </source>
</evidence>
<protein>
    <recommendedName>
        <fullName evidence="2">adenosylhomocysteine nucleosidase</fullName>
        <ecNumber evidence="2">3.2.2.9</ecNumber>
    </recommendedName>
</protein>
<dbReference type="Proteomes" id="UP000198668">
    <property type="component" value="Unassembled WGS sequence"/>
</dbReference>
<dbReference type="InterPro" id="IPR000845">
    <property type="entry name" value="Nucleoside_phosphorylase_d"/>
</dbReference>
<comment type="catalytic activity">
    <reaction evidence="6">
        <text>5'-deoxyadenosine + H2O = 5-deoxy-D-ribose + adenine</text>
        <dbReference type="Rhea" id="RHEA:29859"/>
        <dbReference type="ChEBI" id="CHEBI:15377"/>
        <dbReference type="ChEBI" id="CHEBI:16708"/>
        <dbReference type="ChEBI" id="CHEBI:17319"/>
        <dbReference type="ChEBI" id="CHEBI:149540"/>
        <dbReference type="EC" id="3.2.2.9"/>
    </reaction>
    <physiologicalReaction direction="left-to-right" evidence="6">
        <dbReference type="Rhea" id="RHEA:29860"/>
    </physiologicalReaction>
</comment>
<evidence type="ECO:0000259" key="7">
    <source>
        <dbReference type="Pfam" id="PF01048"/>
    </source>
</evidence>
<gene>
    <name evidence="8" type="ORF">SAMN04489868_11027</name>
</gene>
<evidence type="ECO:0000256" key="2">
    <source>
        <dbReference type="ARBA" id="ARBA00011974"/>
    </source>
</evidence>
<evidence type="ECO:0000256" key="1">
    <source>
        <dbReference type="ARBA" id="ARBA00004945"/>
    </source>
</evidence>
<reference evidence="8 9" key="1">
    <citation type="submission" date="2016-10" db="EMBL/GenBank/DDBJ databases">
        <authorList>
            <person name="de Groot N.N."/>
        </authorList>
    </citation>
    <scope>NUCLEOTIDE SEQUENCE [LARGE SCALE GENOMIC DNA]</scope>
    <source>
        <strain evidence="8 9">DSM 27630</strain>
    </source>
</reference>
<keyword evidence="3" id="KW-0028">Amino-acid biosynthesis</keyword>
<dbReference type="Pfam" id="PF01048">
    <property type="entry name" value="PNP_UDP_1"/>
    <property type="match status" value="1"/>
</dbReference>
<evidence type="ECO:0000256" key="3">
    <source>
        <dbReference type="ARBA" id="ARBA00022605"/>
    </source>
</evidence>
<dbReference type="EMBL" id="FOQE01000010">
    <property type="protein sequence ID" value="SFH66394.1"/>
    <property type="molecule type" value="Genomic_DNA"/>
</dbReference>
<name>A0A1I3BVQ2_9LACT</name>
<dbReference type="GO" id="GO:0005829">
    <property type="term" value="C:cytosol"/>
    <property type="evidence" value="ECO:0007669"/>
    <property type="project" value="TreeGrafter"/>
</dbReference>